<protein>
    <recommendedName>
        <fullName evidence="1">DUF7791 domain-containing protein</fullName>
    </recommendedName>
</protein>
<organism evidence="2 3">
    <name type="scientific">Aspergillus brasiliensis</name>
    <dbReference type="NCBI Taxonomy" id="319629"/>
    <lineage>
        <taxon>Eukaryota</taxon>
        <taxon>Fungi</taxon>
        <taxon>Dikarya</taxon>
        <taxon>Ascomycota</taxon>
        <taxon>Pezizomycotina</taxon>
        <taxon>Eurotiomycetes</taxon>
        <taxon>Eurotiomycetidae</taxon>
        <taxon>Eurotiales</taxon>
        <taxon>Aspergillaceae</taxon>
        <taxon>Aspergillus</taxon>
        <taxon>Aspergillus subgen. Circumdati</taxon>
    </lineage>
</organism>
<dbReference type="InterPro" id="IPR056693">
    <property type="entry name" value="DUF7791"/>
</dbReference>
<gene>
    <name evidence="2" type="ORF">AbraCBS73388_008038</name>
</gene>
<proteinExistence type="predicted"/>
<accession>A0A9W6DNV9</accession>
<dbReference type="Proteomes" id="UP001143548">
    <property type="component" value="Unassembled WGS sequence"/>
</dbReference>
<comment type="caution">
    <text evidence="2">The sequence shown here is derived from an EMBL/GenBank/DDBJ whole genome shotgun (WGS) entry which is preliminary data.</text>
</comment>
<dbReference type="AlphaFoldDB" id="A0A9W6DNV9"/>
<dbReference type="Pfam" id="PF25053">
    <property type="entry name" value="DUF7791"/>
    <property type="match status" value="1"/>
</dbReference>
<reference evidence="2" key="1">
    <citation type="submission" date="2022-07" db="EMBL/GenBank/DDBJ databases">
        <title>Taxonomy of Aspergillus series Nigri: significant species reduction supported by multi-species coalescent approaches.</title>
        <authorList>
            <person name="Bian C."/>
            <person name="Kusuya Y."/>
            <person name="Sklenar F."/>
            <person name="D'hooge E."/>
            <person name="Yaguchi T."/>
            <person name="Takahashi H."/>
            <person name="Hubka V."/>
        </authorList>
    </citation>
    <scope>NUCLEOTIDE SEQUENCE</scope>
    <source>
        <strain evidence="2">CBS 733.88</strain>
    </source>
</reference>
<sequence>MARTLAVTLEAYEILPVMCYWFLDQEAPDYALKLEAHPLNIETIKSRTKTMRTRLNAYCKGLLEVEYCGDPEDIKMSLFTLLYSNCVDFLHRTVRDFLWTPGMQALLRTWLPQDYNLDLDICNAVVGLIKNSISISLGSKRSNPVERLMSIFFHHIARLEGDAACETSQFALLDDLARAVHDDESMYDPVTVSANFRTWMRPEKLNRDITILAGSVQAGLARYTEHTLKKRPHLLPEQSQLLLSRALMPEERHEPDGVGIPDTLMLQILLRDGADPNMLPARSAWTSFLQYLENIQRSSENFKQITNSHYQAALILLEYGADPGVQYADPKTAVMLLQEIFSPAQYSCLQRVIENRQLKNGNGAFHKVNQKDTRRQQAKPKETEKLRVVRSIFRILSPFRSRQKLLVDG</sequence>
<evidence type="ECO:0000259" key="1">
    <source>
        <dbReference type="Pfam" id="PF25053"/>
    </source>
</evidence>
<dbReference type="EMBL" id="BROQ01000047">
    <property type="protein sequence ID" value="GKZ22101.1"/>
    <property type="molecule type" value="Genomic_DNA"/>
</dbReference>
<evidence type="ECO:0000313" key="3">
    <source>
        <dbReference type="Proteomes" id="UP001143548"/>
    </source>
</evidence>
<name>A0A9W6DNV9_9EURO</name>
<evidence type="ECO:0000313" key="2">
    <source>
        <dbReference type="EMBL" id="GKZ22101.1"/>
    </source>
</evidence>
<feature type="domain" description="DUF7791" evidence="1">
    <location>
        <begin position="15"/>
        <end position="131"/>
    </location>
</feature>